<dbReference type="Pfam" id="PF02837">
    <property type="entry name" value="Glyco_hydro_2_N"/>
    <property type="match status" value="1"/>
</dbReference>
<dbReference type="SUPFAM" id="SSF49373">
    <property type="entry name" value="Invasin/intimin cell-adhesion fragments"/>
    <property type="match status" value="1"/>
</dbReference>
<dbReference type="InterPro" id="IPR032311">
    <property type="entry name" value="DUF4982"/>
</dbReference>
<keyword evidence="2 10" id="KW-0378">Hydrolase</keyword>
<dbReference type="GO" id="GO:0004553">
    <property type="term" value="F:hydrolase activity, hydrolyzing O-glycosyl compounds"/>
    <property type="evidence" value="ECO:0007669"/>
    <property type="project" value="InterPro"/>
</dbReference>
<dbReference type="SUPFAM" id="SSF49303">
    <property type="entry name" value="beta-Galactosidase/glucuronidase domain"/>
    <property type="match status" value="1"/>
</dbReference>
<dbReference type="PANTHER" id="PTHR42732">
    <property type="entry name" value="BETA-GALACTOSIDASE"/>
    <property type="match status" value="1"/>
</dbReference>
<dbReference type="InterPro" id="IPR006102">
    <property type="entry name" value="Ig-like_GH2"/>
</dbReference>
<dbReference type="Proteomes" id="UP000318833">
    <property type="component" value="Unassembled WGS sequence"/>
</dbReference>
<dbReference type="InterPro" id="IPR013783">
    <property type="entry name" value="Ig-like_fold"/>
</dbReference>
<feature type="domain" description="Glycoside hydrolase family 2 catalytic" evidence="6">
    <location>
        <begin position="329"/>
        <end position="500"/>
    </location>
</feature>
<proteinExistence type="inferred from homology"/>
<comment type="similarity">
    <text evidence="1">Belongs to the glycosyl hydrolase 2 family.</text>
</comment>
<dbReference type="InterPro" id="IPR006104">
    <property type="entry name" value="Glyco_hydro_2_N"/>
</dbReference>
<organism evidence="10 11">
    <name type="scientific">Aquimarina algiphila</name>
    <dbReference type="NCBI Taxonomy" id="2047982"/>
    <lineage>
        <taxon>Bacteria</taxon>
        <taxon>Pseudomonadati</taxon>
        <taxon>Bacteroidota</taxon>
        <taxon>Flavobacteriia</taxon>
        <taxon>Flavobacteriales</taxon>
        <taxon>Flavobacteriaceae</taxon>
        <taxon>Aquimarina</taxon>
    </lineage>
</organism>
<feature type="domain" description="Glycoside hydrolase family 2" evidence="9">
    <location>
        <begin position="677"/>
        <end position="764"/>
    </location>
</feature>
<dbReference type="Pfam" id="PF18565">
    <property type="entry name" value="Glyco_hydro2_C5"/>
    <property type="match status" value="1"/>
</dbReference>
<evidence type="ECO:0000259" key="7">
    <source>
        <dbReference type="Pfam" id="PF02837"/>
    </source>
</evidence>
<dbReference type="InterPro" id="IPR036156">
    <property type="entry name" value="Beta-gal/glucu_dom_sf"/>
</dbReference>
<dbReference type="AlphaFoldDB" id="A0A554VQH1"/>
<dbReference type="PANTHER" id="PTHR42732:SF1">
    <property type="entry name" value="BETA-MANNOSIDASE"/>
    <property type="match status" value="1"/>
</dbReference>
<keyword evidence="4" id="KW-0732">Signal</keyword>
<evidence type="ECO:0000259" key="5">
    <source>
        <dbReference type="Pfam" id="PF00703"/>
    </source>
</evidence>
<dbReference type="Pfam" id="PF00703">
    <property type="entry name" value="Glyco_hydro_2"/>
    <property type="match status" value="1"/>
</dbReference>
<dbReference type="Pfam" id="PF16355">
    <property type="entry name" value="DUF4982"/>
    <property type="match status" value="1"/>
</dbReference>
<evidence type="ECO:0000313" key="10">
    <source>
        <dbReference type="EMBL" id="TSE10781.1"/>
    </source>
</evidence>
<dbReference type="SUPFAM" id="SSF51445">
    <property type="entry name" value="(Trans)glycosidases"/>
    <property type="match status" value="1"/>
</dbReference>
<feature type="domain" description="DUF4982" evidence="8">
    <location>
        <begin position="595"/>
        <end position="655"/>
    </location>
</feature>
<dbReference type="InterPro" id="IPR017853">
    <property type="entry name" value="GH"/>
</dbReference>
<dbReference type="SUPFAM" id="SSF49785">
    <property type="entry name" value="Galactose-binding domain-like"/>
    <property type="match status" value="1"/>
</dbReference>
<evidence type="ECO:0000259" key="8">
    <source>
        <dbReference type="Pfam" id="PF16355"/>
    </source>
</evidence>
<dbReference type="Gene3D" id="3.20.20.80">
    <property type="entry name" value="Glycosidases"/>
    <property type="match status" value="1"/>
</dbReference>
<comment type="caution">
    <text evidence="10">The sequence shown here is derived from an EMBL/GenBank/DDBJ whole genome shotgun (WGS) entry which is preliminary data.</text>
</comment>
<accession>A0A554VQH1</accession>
<dbReference type="Gene3D" id="2.60.40.10">
    <property type="entry name" value="Immunoglobulins"/>
    <property type="match status" value="3"/>
</dbReference>
<sequence>MEKKISIHILKTIVLFLSISVTSAIAQNNELPEGYPITDRTKTNLNVGWKFHLGEVSGTPEAIDFDDSKWEKVSVPHTLQLVSYEMDSIGESWVQKKYLRDFGWYRKTIVVKAKPSEKVFLEFEGVHNVTELWVNGKKVGTHEINGYIPFHFDISNYVKFNQANLIVVKADNRFNETISPDPHRSDYVKFGGLYRDVYLVTTNKLHVSYNWEKFDAGVHITTPTVNKRNGTVSIKTTVTNENSTPKKCKIETRIINAKGYVLKKITQSINIAPNSDYTFRQTSGLEDEDFRLWSPDTPYLYRVNSVIYDEEKAVDFVENSFGFRTFKLVKGKGFVLNGEPIFLIGVNRHQNYPNIGDAVPNSFHYNEALQYKKAGMNIIRLSHYTQDDAFIKACDELGVLVYEEPPTWIEWGDDVWFSKLESATRTMIRNHRNHPSIIFWGAGINHRGPVPRMQYVAKEEDPFRLTASASSPWNGILNAGITDVYATMDYRRTEFTESDFEMVMEHGSSPNAEVNQFHISRYKGSKQNIAAIAWLGADYNHLLPNDDRWTRDYMTNYAVLSSYRVPKPVYYWYQSELIKSPIVHIADETASKNGKVRVYSNCQEVALYHNRKLIGIQKPDNDITKVNLDHPSYTFLFNWKEGTLRAEGLNNGQKITEHIRKKEGKPHHIEVNYNINDQPFYAGGSDIRLAHAYVVDKNGEVVTSATHNIQFTISGDGNIIDNGKINANPARLYNGVASIYIKANDTPGSITVTAKSKGLQNGSATISTSKFNPNEIQKNAKPIFDYPIVKADIGGEKQLVQHEWLPWTGKSDKDIIFKSKLYGELEIKVNSNDSIKWHGNSSVSGELGFIASDGLYTKDEKLILEISNLKKGNYCIETYHHAAKKNTKITNEIEVVITDANGKMIKKADDHIVAYYNNETTGERKPLFIRSNISSDGKTPINLEFKNLKKDRDLWLNGLVLKQRSN</sequence>
<evidence type="ECO:0000256" key="1">
    <source>
        <dbReference type="ARBA" id="ARBA00007401"/>
    </source>
</evidence>
<dbReference type="OrthoDB" id="9801077at2"/>
<feature type="signal peptide" evidence="4">
    <location>
        <begin position="1"/>
        <end position="26"/>
    </location>
</feature>
<evidence type="ECO:0000259" key="6">
    <source>
        <dbReference type="Pfam" id="PF02836"/>
    </source>
</evidence>
<evidence type="ECO:0000256" key="2">
    <source>
        <dbReference type="ARBA" id="ARBA00022801"/>
    </source>
</evidence>
<keyword evidence="11" id="KW-1185">Reference proteome</keyword>
<dbReference type="PRINTS" id="PR00132">
    <property type="entry name" value="GLHYDRLASE2"/>
</dbReference>
<feature type="domain" description="Glycoside hydrolase family 2 immunoglobulin-like beta-sandwich" evidence="5">
    <location>
        <begin position="218"/>
        <end position="324"/>
    </location>
</feature>
<gene>
    <name evidence="10" type="ORF">FOF46_02765</name>
</gene>
<dbReference type="Pfam" id="PF02836">
    <property type="entry name" value="Glyco_hydro_2_C"/>
    <property type="match status" value="1"/>
</dbReference>
<dbReference type="RefSeq" id="WP_143915378.1">
    <property type="nucleotide sequence ID" value="NZ_CANMIK010000005.1"/>
</dbReference>
<name>A0A554VQH1_9FLAO</name>
<reference evidence="10 11" key="1">
    <citation type="submission" date="2019-07" db="EMBL/GenBank/DDBJ databases">
        <title>The draft genome sequence of Aquimarina algiphila M91.</title>
        <authorList>
            <person name="Meng X."/>
        </authorList>
    </citation>
    <scope>NUCLEOTIDE SEQUENCE [LARGE SCALE GENOMIC DNA]</scope>
    <source>
        <strain evidence="10 11">M91</strain>
    </source>
</reference>
<dbReference type="GO" id="GO:0005975">
    <property type="term" value="P:carbohydrate metabolic process"/>
    <property type="evidence" value="ECO:0007669"/>
    <property type="project" value="InterPro"/>
</dbReference>
<dbReference type="InterPro" id="IPR051913">
    <property type="entry name" value="GH2_Domain-Containing"/>
</dbReference>
<evidence type="ECO:0000256" key="3">
    <source>
        <dbReference type="ARBA" id="ARBA00023295"/>
    </source>
</evidence>
<evidence type="ECO:0000313" key="11">
    <source>
        <dbReference type="Proteomes" id="UP000318833"/>
    </source>
</evidence>
<dbReference type="InterPro" id="IPR006103">
    <property type="entry name" value="Glyco_hydro_2_cat"/>
</dbReference>
<evidence type="ECO:0000256" key="4">
    <source>
        <dbReference type="SAM" id="SignalP"/>
    </source>
</evidence>
<dbReference type="InterPro" id="IPR006101">
    <property type="entry name" value="Glyco_hydro_2"/>
</dbReference>
<dbReference type="InterPro" id="IPR040605">
    <property type="entry name" value="Glyco_hydro2_dom5"/>
</dbReference>
<dbReference type="Gene3D" id="2.60.120.260">
    <property type="entry name" value="Galactose-binding domain-like"/>
    <property type="match status" value="1"/>
</dbReference>
<evidence type="ECO:0000259" key="9">
    <source>
        <dbReference type="Pfam" id="PF18565"/>
    </source>
</evidence>
<feature type="domain" description="Glycosyl hydrolases family 2 sugar binding" evidence="7">
    <location>
        <begin position="100"/>
        <end position="202"/>
    </location>
</feature>
<dbReference type="EMBL" id="VLNR01000004">
    <property type="protein sequence ID" value="TSE10781.1"/>
    <property type="molecule type" value="Genomic_DNA"/>
</dbReference>
<dbReference type="InterPro" id="IPR008979">
    <property type="entry name" value="Galactose-bd-like_sf"/>
</dbReference>
<keyword evidence="3" id="KW-0326">Glycosidase</keyword>
<feature type="chain" id="PRO_5021699443" evidence="4">
    <location>
        <begin position="27"/>
        <end position="966"/>
    </location>
</feature>
<protein>
    <submittedName>
        <fullName evidence="10">Glycoside hydrolase family 2 protein</fullName>
    </submittedName>
</protein>
<dbReference type="InterPro" id="IPR008964">
    <property type="entry name" value="Invasin/intimin_cell_adhesion"/>
</dbReference>